<accession>A0A0J7K8K1</accession>
<comment type="caution">
    <text evidence="2">The sequence shown here is derived from an EMBL/GenBank/DDBJ whole genome shotgun (WGS) entry which is preliminary data.</text>
</comment>
<dbReference type="AlphaFoldDB" id="A0A0J7K8K1"/>
<feature type="region of interest" description="Disordered" evidence="1">
    <location>
        <begin position="1"/>
        <end position="67"/>
    </location>
</feature>
<evidence type="ECO:0000313" key="2">
    <source>
        <dbReference type="EMBL" id="KMQ86662.1"/>
    </source>
</evidence>
<sequence length="436" mass="52399">MGRTSTPMENSLEEKDDDQSEASMEFEEDSDRNEQESESVTVARERNKELTENSQKNGEKSDKQDSREVYWNREGILKNISEIDTTRLEVKRNERYEKDHGGPFKVIITLTREKSETKRAVVIFANYQDANVCLDSMEQLGSESDYSVRTEARSFTYKGVITDWPDTVMELWEVITDHSEIIKIEKINAERILAGRETELVQMYDRYEEPEKWPKVKPIRQKIGKDTQMDKRERYEDQRKWGTTTLIRENTEDGRRWEKGTTQIKNRQEQEKMVNREERMRDNYFAQFNVREEEINKEHQGVTLRRTLRRWSSIGNIEEEGKAKNMVERTEIEDMKKFWEIFSYYLENDNKFRNKVFTKLGGISRREIEIEDNYNVKEEARRRGEYREQEGRRRARETVIQIKQKYWKKYEEETDRKKNFPLSNKNNGVENITIEL</sequence>
<name>A0A0J7K8K1_LASNI</name>
<organism evidence="2 3">
    <name type="scientific">Lasius niger</name>
    <name type="common">Black garden ant</name>
    <dbReference type="NCBI Taxonomy" id="67767"/>
    <lineage>
        <taxon>Eukaryota</taxon>
        <taxon>Metazoa</taxon>
        <taxon>Ecdysozoa</taxon>
        <taxon>Arthropoda</taxon>
        <taxon>Hexapoda</taxon>
        <taxon>Insecta</taxon>
        <taxon>Pterygota</taxon>
        <taxon>Neoptera</taxon>
        <taxon>Endopterygota</taxon>
        <taxon>Hymenoptera</taxon>
        <taxon>Apocrita</taxon>
        <taxon>Aculeata</taxon>
        <taxon>Formicoidea</taxon>
        <taxon>Formicidae</taxon>
        <taxon>Formicinae</taxon>
        <taxon>Lasius</taxon>
        <taxon>Lasius</taxon>
    </lineage>
</organism>
<keyword evidence="3" id="KW-1185">Reference proteome</keyword>
<dbReference type="EMBL" id="LBMM01011731">
    <property type="protein sequence ID" value="KMQ86662.1"/>
    <property type="molecule type" value="Genomic_DNA"/>
</dbReference>
<dbReference type="STRING" id="67767.A0A0J7K8K1"/>
<evidence type="ECO:0000256" key="1">
    <source>
        <dbReference type="SAM" id="MobiDB-lite"/>
    </source>
</evidence>
<evidence type="ECO:0000313" key="3">
    <source>
        <dbReference type="Proteomes" id="UP000036403"/>
    </source>
</evidence>
<dbReference type="Proteomes" id="UP000036403">
    <property type="component" value="Unassembled WGS sequence"/>
</dbReference>
<protein>
    <submittedName>
        <fullName evidence="2">Uncharacterized protein</fullName>
    </submittedName>
</protein>
<reference evidence="2 3" key="1">
    <citation type="submission" date="2015-04" db="EMBL/GenBank/DDBJ databases">
        <title>Lasius niger genome sequencing.</title>
        <authorList>
            <person name="Konorov E.A."/>
            <person name="Nikitin M.A."/>
            <person name="Kirill M.V."/>
            <person name="Chang P."/>
        </authorList>
    </citation>
    <scope>NUCLEOTIDE SEQUENCE [LARGE SCALE GENOMIC DNA]</scope>
    <source>
        <tissue evidence="2">Whole</tissue>
    </source>
</reference>
<feature type="compositionally biased region" description="Acidic residues" evidence="1">
    <location>
        <begin position="14"/>
        <end position="31"/>
    </location>
</feature>
<feature type="compositionally biased region" description="Basic and acidic residues" evidence="1">
    <location>
        <begin position="43"/>
        <end position="67"/>
    </location>
</feature>
<gene>
    <name evidence="2" type="ORF">RF55_14297</name>
</gene>
<proteinExistence type="predicted"/>
<dbReference type="PaxDb" id="67767-A0A0J7K8K1"/>